<dbReference type="AlphaFoldDB" id="A0A0G8CE35"/>
<evidence type="ECO:0000313" key="1">
    <source>
        <dbReference type="EMBL" id="KKZ97729.1"/>
    </source>
</evidence>
<dbReference type="RefSeq" id="WP_277814239.1">
    <property type="nucleotide sequence ID" value="NZ_LCYN01000008.1"/>
</dbReference>
<protein>
    <submittedName>
        <fullName evidence="1">Uncharacterized protein</fullName>
    </submittedName>
</protein>
<dbReference type="Proteomes" id="UP000035350">
    <property type="component" value="Unassembled WGS sequence"/>
</dbReference>
<reference evidence="1 2" key="1">
    <citation type="journal article" date="2015" name="Genome Announc.">
        <title>Next-Generation Whole-Genome Sequencing of Eight Strains of Bacillus cereus, Isolated from Food.</title>
        <authorList>
            <person name="Krawczyk A.O."/>
            <person name="de Jong A."/>
            <person name="Eijlander R.T."/>
            <person name="Berendsen E.M."/>
            <person name="Holsappel S."/>
            <person name="Wells-Bennik M.H."/>
            <person name="Kuipers O.P."/>
        </authorList>
    </citation>
    <scope>NUCLEOTIDE SEQUENCE [LARGE SCALE GENOMIC DNA]</scope>
    <source>
        <strain evidence="1 2">B4147</strain>
    </source>
</reference>
<proteinExistence type="predicted"/>
<dbReference type="PATRIC" id="fig|1396.433.peg.271"/>
<reference evidence="2" key="2">
    <citation type="submission" date="2015-04" db="EMBL/GenBank/DDBJ databases">
        <title>Draft Genome Sequences of Eight Spore-Forming Food Isolates of Bacillus cereus Genome sequencing.</title>
        <authorList>
            <person name="Krawcyk A.O."/>
            <person name="de Jong A."/>
            <person name="Eijlander R.T."/>
            <person name="Berendsen E.M."/>
            <person name="Holsappel S."/>
            <person name="Wells-Bennik M."/>
            <person name="Kuipers O.P."/>
        </authorList>
    </citation>
    <scope>NUCLEOTIDE SEQUENCE [LARGE SCALE GENOMIC DNA]</scope>
    <source>
        <strain evidence="2">B4147</strain>
    </source>
</reference>
<dbReference type="EMBL" id="LCYN01000008">
    <property type="protein sequence ID" value="KKZ97729.1"/>
    <property type="molecule type" value="Genomic_DNA"/>
</dbReference>
<gene>
    <name evidence="1" type="ORF">B4147_5831</name>
</gene>
<accession>A0A0G8CE35</accession>
<sequence length="42" mass="4903">MNEQFEHKLEEALNDAVTIPTSVLKKKELAFEEIRKSKKQNS</sequence>
<organism evidence="1 2">
    <name type="scientific">Bacillus wiedmannii</name>
    <dbReference type="NCBI Taxonomy" id="1890302"/>
    <lineage>
        <taxon>Bacteria</taxon>
        <taxon>Bacillati</taxon>
        <taxon>Bacillota</taxon>
        <taxon>Bacilli</taxon>
        <taxon>Bacillales</taxon>
        <taxon>Bacillaceae</taxon>
        <taxon>Bacillus</taxon>
        <taxon>Bacillus cereus group</taxon>
    </lineage>
</organism>
<evidence type="ECO:0000313" key="2">
    <source>
        <dbReference type="Proteomes" id="UP000035350"/>
    </source>
</evidence>
<name>A0A0G8CE35_9BACI</name>
<comment type="caution">
    <text evidence="1">The sequence shown here is derived from an EMBL/GenBank/DDBJ whole genome shotgun (WGS) entry which is preliminary data.</text>
</comment>